<protein>
    <submittedName>
        <fullName evidence="2">Uncharacterized protein</fullName>
    </submittedName>
</protein>
<dbReference type="KEGG" id="spzr:G5C33_12345"/>
<name>A0A6G6Y6D1_9SPHN</name>
<feature type="transmembrane region" description="Helical" evidence="1">
    <location>
        <begin position="314"/>
        <end position="334"/>
    </location>
</feature>
<feature type="transmembrane region" description="Helical" evidence="1">
    <location>
        <begin position="247"/>
        <end position="278"/>
    </location>
</feature>
<evidence type="ECO:0000256" key="1">
    <source>
        <dbReference type="SAM" id="Phobius"/>
    </source>
</evidence>
<dbReference type="RefSeq" id="WP_165327498.1">
    <property type="nucleotide sequence ID" value="NZ_CP049109.1"/>
</dbReference>
<feature type="transmembrane region" description="Helical" evidence="1">
    <location>
        <begin position="206"/>
        <end position="227"/>
    </location>
</feature>
<keyword evidence="3" id="KW-1185">Reference proteome</keyword>
<organism evidence="2 3">
    <name type="scientific">Stakelama tenebrarum</name>
    <dbReference type="NCBI Taxonomy" id="2711215"/>
    <lineage>
        <taxon>Bacteria</taxon>
        <taxon>Pseudomonadati</taxon>
        <taxon>Pseudomonadota</taxon>
        <taxon>Alphaproteobacteria</taxon>
        <taxon>Sphingomonadales</taxon>
        <taxon>Sphingomonadaceae</taxon>
        <taxon>Stakelama</taxon>
    </lineage>
</organism>
<feature type="transmembrane region" description="Helical" evidence="1">
    <location>
        <begin position="110"/>
        <end position="127"/>
    </location>
</feature>
<keyword evidence="1" id="KW-1133">Transmembrane helix</keyword>
<accession>A0A6G6Y6D1</accession>
<sequence length="465" mass="49205">MTGTPEPLHRRFWMTVAALAALGLGLRIAAAQGALWLDEAWSAWSAHELGAPLAVFAHFHHDNNHHLNTLWLQLVGVSAPPPLQRGLSILCGTLAIPLAAAIAGRRGRHAGIVAALLFAVAPLLVIYGSEARGYAPMLLALLVAVLLTARWLDDPDRPVPAIPLTLAVLFGLLGQLTFAFGAAALCLWVVIALLQRRSRRDAIAAIARYALPMAVAGLSTLAVIFVPAQRNGGMRFGSYTPFDWGDWVHGVAMMLTGSTGGLIGIAAVILLLSLGLTLRGQPRMAGIEGYLRLALAGVLLVPLFQLGNAGISRYYLAAATALLLLAAIAAGVALRRPGWPRGLTLGLLAVPTVTSLIADRELIAVQRGDPGDAITAMMRRAPTGARVAIEMSRASAVLAVAASQKRYRLRIVGGACPAERFLFLDKTGGPLPMQPERCGARYATIAVGKTSSLTGMDWKLYERIP</sequence>
<dbReference type="AlphaFoldDB" id="A0A6G6Y6D1"/>
<gene>
    <name evidence="2" type="ORF">G5C33_12345</name>
</gene>
<dbReference type="EMBL" id="CP049109">
    <property type="protein sequence ID" value="QIG80492.1"/>
    <property type="molecule type" value="Genomic_DNA"/>
</dbReference>
<feature type="transmembrane region" description="Helical" evidence="1">
    <location>
        <begin position="290"/>
        <end position="308"/>
    </location>
</feature>
<reference evidence="2 3" key="1">
    <citation type="submission" date="2020-02" db="EMBL/GenBank/DDBJ databases">
        <authorList>
            <person name="Zheng R.K."/>
            <person name="Sun C.M."/>
        </authorList>
    </citation>
    <scope>NUCLEOTIDE SEQUENCE [LARGE SCALE GENOMIC DNA]</scope>
    <source>
        <strain evidence="3">zrk23</strain>
    </source>
</reference>
<keyword evidence="1" id="KW-0812">Transmembrane</keyword>
<keyword evidence="1" id="KW-0472">Membrane</keyword>
<proteinExistence type="predicted"/>
<evidence type="ECO:0000313" key="2">
    <source>
        <dbReference type="EMBL" id="QIG80492.1"/>
    </source>
</evidence>
<feature type="transmembrane region" description="Helical" evidence="1">
    <location>
        <begin position="134"/>
        <end position="152"/>
    </location>
</feature>
<feature type="transmembrane region" description="Helical" evidence="1">
    <location>
        <begin position="164"/>
        <end position="194"/>
    </location>
</feature>
<evidence type="ECO:0000313" key="3">
    <source>
        <dbReference type="Proteomes" id="UP000501568"/>
    </source>
</evidence>
<dbReference type="Proteomes" id="UP000501568">
    <property type="component" value="Chromosome"/>
</dbReference>